<evidence type="ECO:0000313" key="3">
    <source>
        <dbReference type="Proteomes" id="UP000092498"/>
    </source>
</evidence>
<dbReference type="EMBL" id="CP013244">
    <property type="protein sequence ID" value="ANP45294.1"/>
    <property type="molecule type" value="Genomic_DNA"/>
</dbReference>
<dbReference type="STRING" id="1759059.ATE48_04900"/>
<dbReference type="Proteomes" id="UP000092498">
    <property type="component" value="Chromosome"/>
</dbReference>
<evidence type="ECO:0008006" key="4">
    <source>
        <dbReference type="Google" id="ProtNLM"/>
    </source>
</evidence>
<proteinExistence type="predicted"/>
<feature type="chain" id="PRO_5008518718" description="DUF4197 domain-containing protein" evidence="1">
    <location>
        <begin position="23"/>
        <end position="228"/>
    </location>
</feature>
<organism evidence="2 3">
    <name type="scientific">Candidatus Viadribacter manganicus</name>
    <dbReference type="NCBI Taxonomy" id="1759059"/>
    <lineage>
        <taxon>Bacteria</taxon>
        <taxon>Pseudomonadati</taxon>
        <taxon>Pseudomonadota</taxon>
        <taxon>Alphaproteobacteria</taxon>
        <taxon>Hyphomonadales</taxon>
        <taxon>Hyphomonadaceae</taxon>
        <taxon>Candidatus Viadribacter</taxon>
    </lineage>
</organism>
<accession>A0A1B1AFG8</accession>
<dbReference type="RefSeq" id="WP_066768353.1">
    <property type="nucleotide sequence ID" value="NZ_CP013244.1"/>
</dbReference>
<dbReference type="InterPro" id="IPR025245">
    <property type="entry name" value="DUF4197"/>
</dbReference>
<dbReference type="OrthoDB" id="9789685at2"/>
<evidence type="ECO:0000256" key="1">
    <source>
        <dbReference type="SAM" id="SignalP"/>
    </source>
</evidence>
<sequence length="228" mass="25102">MKNHLDRRVFVAALLAATPAFAQRPLLDGLTQGDASRGIKDALSLASMNATNRLAQPNGFWGNPQVRIPLPGLLGQSQRTLGRMGMSAPLDQLQENLNHAAESVMPQAAGLFNTAVRNITIADAIDIVRGGDDSATRYLRGSTERRLTTLLKPPMTRALTDSGAFTIMRSALRQVGLSSMTTDLRREVIDFSTTKALDGCFHYIAEEERAIRRDPWRRTTDILRRVFG</sequence>
<evidence type="ECO:0000313" key="2">
    <source>
        <dbReference type="EMBL" id="ANP45294.1"/>
    </source>
</evidence>
<dbReference type="InParanoid" id="A0A1B1AFG8"/>
<dbReference type="AlphaFoldDB" id="A0A1B1AFG8"/>
<dbReference type="KEGG" id="cbot:ATE48_04900"/>
<gene>
    <name evidence="2" type="ORF">ATE48_04900</name>
</gene>
<dbReference type="Pfam" id="PF13852">
    <property type="entry name" value="DUF4197"/>
    <property type="match status" value="1"/>
</dbReference>
<protein>
    <recommendedName>
        <fullName evidence="4">DUF4197 domain-containing protein</fullName>
    </recommendedName>
</protein>
<name>A0A1B1AFG8_9PROT</name>
<keyword evidence="1" id="KW-0732">Signal</keyword>
<feature type="signal peptide" evidence="1">
    <location>
        <begin position="1"/>
        <end position="22"/>
    </location>
</feature>
<keyword evidence="3" id="KW-1185">Reference proteome</keyword>
<reference evidence="2 3" key="1">
    <citation type="submission" date="2015-11" db="EMBL/GenBank/DDBJ databases">
        <title>Whole-Genome Sequence of Candidatus Oderbacter manganicum from the National Park Lower Oder Valley, Germany.</title>
        <authorList>
            <person name="Braun B."/>
            <person name="Liere K."/>
            <person name="Szewzyk U."/>
        </authorList>
    </citation>
    <scope>NUCLEOTIDE SEQUENCE [LARGE SCALE GENOMIC DNA]</scope>
    <source>
        <strain evidence="2 3">OTSz_A_272</strain>
    </source>
</reference>